<dbReference type="GO" id="GO:0006888">
    <property type="term" value="P:endoplasmic reticulum to Golgi vesicle-mediated transport"/>
    <property type="evidence" value="ECO:0007669"/>
    <property type="project" value="TreeGrafter"/>
</dbReference>
<evidence type="ECO:0000256" key="4">
    <source>
        <dbReference type="ARBA" id="ARBA00022989"/>
    </source>
</evidence>
<feature type="chain" id="PRO_5042040432" description="L-type lectin-like domain-containing protein" evidence="7">
    <location>
        <begin position="18"/>
        <end position="502"/>
    </location>
</feature>
<sequence>MLLLVCILVASLTTVRAQEENDYTVYLDYSLEFPLTSEDFRNWETQGAAIFTKDKLIINPEVKSRQGLAYNKKPLQGDEWMIDVQFQAGNNKESTFGTNGMGIFLLKEVLSKEIDSSNVFGYSNEFIGAAVLLNAGLRKRDTEDKKKRLEGVQGAVSDGTKPLNTWEIPHDNTCYYKWRNSKDDEGNALFNTLRLHYNQDSLAVLYYDFKENQFTHCFKMDAKFSDGVYIAISGASGVWDQDYHFIKTLKTMNPNKIDKTHHAEEAKKIKGKRFIETLKSGDVMHENRLKYEDIDDLIKKVNGEISKFKYHSLVVENLIKRNRDKLPDDQNHLLNLERMNTDLNTIMRDFNTLERMMAYTNSLIIEVEKRPPIRLPQNNNQIESQVSAQRAQLENDIRELSIRAVNLEKLREVHSEKKEVARQVEKSRRDQLSQSRMSNDIPQGAISPELHQIIENSKQEIRSQTESGGSWLKTILTWTALVGIAYFMYSIYKGLKEEHAKL</sequence>
<dbReference type="Proteomes" id="UP001295684">
    <property type="component" value="Unassembled WGS sequence"/>
</dbReference>
<dbReference type="InterPro" id="IPR013320">
    <property type="entry name" value="ConA-like_dom_sf"/>
</dbReference>
<organism evidence="9 10">
    <name type="scientific">Euplotes crassus</name>
    <dbReference type="NCBI Taxonomy" id="5936"/>
    <lineage>
        <taxon>Eukaryota</taxon>
        <taxon>Sar</taxon>
        <taxon>Alveolata</taxon>
        <taxon>Ciliophora</taxon>
        <taxon>Intramacronucleata</taxon>
        <taxon>Spirotrichea</taxon>
        <taxon>Hypotrichia</taxon>
        <taxon>Euplotida</taxon>
        <taxon>Euplotidae</taxon>
        <taxon>Moneuplotes</taxon>
    </lineage>
</organism>
<feature type="region of interest" description="Disordered" evidence="6">
    <location>
        <begin position="421"/>
        <end position="441"/>
    </location>
</feature>
<reference evidence="9" key="1">
    <citation type="submission" date="2023-07" db="EMBL/GenBank/DDBJ databases">
        <authorList>
            <consortium name="AG Swart"/>
            <person name="Singh M."/>
            <person name="Singh A."/>
            <person name="Seah K."/>
            <person name="Emmerich C."/>
        </authorList>
    </citation>
    <scope>NUCLEOTIDE SEQUENCE</scope>
    <source>
        <strain evidence="9">DP1</strain>
    </source>
</reference>
<keyword evidence="3 7" id="KW-0732">Signal</keyword>
<feature type="signal peptide" evidence="7">
    <location>
        <begin position="1"/>
        <end position="17"/>
    </location>
</feature>
<evidence type="ECO:0000259" key="8">
    <source>
        <dbReference type="PROSITE" id="PS51328"/>
    </source>
</evidence>
<evidence type="ECO:0000256" key="7">
    <source>
        <dbReference type="SAM" id="SignalP"/>
    </source>
</evidence>
<feature type="domain" description="L-type lectin-like" evidence="8">
    <location>
        <begin position="17"/>
        <end position="254"/>
    </location>
</feature>
<evidence type="ECO:0000313" key="10">
    <source>
        <dbReference type="Proteomes" id="UP001295684"/>
    </source>
</evidence>
<dbReference type="GO" id="GO:0005793">
    <property type="term" value="C:endoplasmic reticulum-Golgi intermediate compartment"/>
    <property type="evidence" value="ECO:0007669"/>
    <property type="project" value="TreeGrafter"/>
</dbReference>
<keyword evidence="2" id="KW-0812">Transmembrane</keyword>
<evidence type="ECO:0000256" key="1">
    <source>
        <dbReference type="ARBA" id="ARBA00004479"/>
    </source>
</evidence>
<dbReference type="PANTHER" id="PTHR12223">
    <property type="entry name" value="VESICULAR MANNOSE-BINDING LECTIN"/>
    <property type="match status" value="1"/>
</dbReference>
<dbReference type="AlphaFoldDB" id="A0AAD1UI71"/>
<dbReference type="GO" id="GO:0000139">
    <property type="term" value="C:Golgi membrane"/>
    <property type="evidence" value="ECO:0007669"/>
    <property type="project" value="TreeGrafter"/>
</dbReference>
<feature type="compositionally biased region" description="Basic and acidic residues" evidence="6">
    <location>
        <begin position="421"/>
        <end position="431"/>
    </location>
</feature>
<comment type="subcellular location">
    <subcellularLocation>
        <location evidence="1">Membrane</location>
        <topology evidence="1">Single-pass type I membrane protein</topology>
    </subcellularLocation>
</comment>
<keyword evidence="10" id="KW-1185">Reference proteome</keyword>
<proteinExistence type="predicted"/>
<dbReference type="GO" id="GO:0030134">
    <property type="term" value="C:COPII-coated ER to Golgi transport vesicle"/>
    <property type="evidence" value="ECO:0007669"/>
    <property type="project" value="TreeGrafter"/>
</dbReference>
<evidence type="ECO:0000256" key="5">
    <source>
        <dbReference type="ARBA" id="ARBA00023136"/>
    </source>
</evidence>
<protein>
    <recommendedName>
        <fullName evidence="8">L-type lectin-like domain-containing protein</fullName>
    </recommendedName>
</protein>
<evidence type="ECO:0000256" key="2">
    <source>
        <dbReference type="ARBA" id="ARBA00022692"/>
    </source>
</evidence>
<evidence type="ECO:0000256" key="6">
    <source>
        <dbReference type="SAM" id="MobiDB-lite"/>
    </source>
</evidence>
<dbReference type="Pfam" id="PF03388">
    <property type="entry name" value="Lectin_leg-like"/>
    <property type="match status" value="1"/>
</dbReference>
<dbReference type="InterPro" id="IPR005052">
    <property type="entry name" value="Lectin_leg"/>
</dbReference>
<dbReference type="PROSITE" id="PS51328">
    <property type="entry name" value="L_LECTIN_LIKE"/>
    <property type="match status" value="1"/>
</dbReference>
<dbReference type="Gene3D" id="2.60.120.200">
    <property type="match status" value="1"/>
</dbReference>
<name>A0AAD1UI71_EUPCR</name>
<dbReference type="InterPro" id="IPR051136">
    <property type="entry name" value="Intracellular_Lectin-GPT"/>
</dbReference>
<dbReference type="CDD" id="cd07308">
    <property type="entry name" value="lectin_leg-like"/>
    <property type="match status" value="1"/>
</dbReference>
<dbReference type="GO" id="GO:0005789">
    <property type="term" value="C:endoplasmic reticulum membrane"/>
    <property type="evidence" value="ECO:0007669"/>
    <property type="project" value="TreeGrafter"/>
</dbReference>
<feature type="compositionally biased region" description="Polar residues" evidence="6">
    <location>
        <begin position="432"/>
        <end position="441"/>
    </location>
</feature>
<dbReference type="EMBL" id="CAMPGE010008487">
    <property type="protein sequence ID" value="CAI2367385.1"/>
    <property type="molecule type" value="Genomic_DNA"/>
</dbReference>
<dbReference type="SUPFAM" id="SSF49899">
    <property type="entry name" value="Concanavalin A-like lectins/glucanases"/>
    <property type="match status" value="1"/>
</dbReference>
<accession>A0AAD1UI71</accession>
<dbReference type="GO" id="GO:0005537">
    <property type="term" value="F:D-mannose binding"/>
    <property type="evidence" value="ECO:0007669"/>
    <property type="project" value="TreeGrafter"/>
</dbReference>
<keyword evidence="4" id="KW-1133">Transmembrane helix</keyword>
<dbReference type="PANTHER" id="PTHR12223:SF28">
    <property type="entry name" value="LECTIN, MANNOSE BINDING 1 LIKE"/>
    <property type="match status" value="1"/>
</dbReference>
<gene>
    <name evidence="9" type="ORF">ECRASSUSDP1_LOCUS8667</name>
</gene>
<comment type="caution">
    <text evidence="9">The sequence shown here is derived from an EMBL/GenBank/DDBJ whole genome shotgun (WGS) entry which is preliminary data.</text>
</comment>
<evidence type="ECO:0000313" key="9">
    <source>
        <dbReference type="EMBL" id="CAI2367385.1"/>
    </source>
</evidence>
<keyword evidence="5" id="KW-0472">Membrane</keyword>
<evidence type="ECO:0000256" key="3">
    <source>
        <dbReference type="ARBA" id="ARBA00022729"/>
    </source>
</evidence>